<feature type="transmembrane region" description="Helical" evidence="2">
    <location>
        <begin position="58"/>
        <end position="80"/>
    </location>
</feature>
<feature type="transmembrane region" description="Helical" evidence="2">
    <location>
        <begin position="182"/>
        <end position="202"/>
    </location>
</feature>
<evidence type="ECO:0000313" key="3">
    <source>
        <dbReference type="EMBL" id="NIJ64393.1"/>
    </source>
</evidence>
<organism evidence="3 4">
    <name type="scientific">Sphingomonas leidyi</name>
    <dbReference type="NCBI Taxonomy" id="68569"/>
    <lineage>
        <taxon>Bacteria</taxon>
        <taxon>Pseudomonadati</taxon>
        <taxon>Pseudomonadota</taxon>
        <taxon>Alphaproteobacteria</taxon>
        <taxon>Sphingomonadales</taxon>
        <taxon>Sphingomonadaceae</taxon>
        <taxon>Sphingomonas</taxon>
    </lineage>
</organism>
<reference evidence="3 4" key="1">
    <citation type="submission" date="2020-03" db="EMBL/GenBank/DDBJ databases">
        <title>Genomic Encyclopedia of Type Strains, Phase IV (KMG-IV): sequencing the most valuable type-strain genomes for metagenomic binning, comparative biology and taxonomic classification.</title>
        <authorList>
            <person name="Goeker M."/>
        </authorList>
    </citation>
    <scope>NUCLEOTIDE SEQUENCE [LARGE SCALE GENOMIC DNA]</scope>
    <source>
        <strain evidence="3 4">DSM 4733</strain>
    </source>
</reference>
<accession>A0A7X5ZVG4</accession>
<feature type="region of interest" description="Disordered" evidence="1">
    <location>
        <begin position="1"/>
        <end position="25"/>
    </location>
</feature>
<feature type="transmembrane region" description="Helical" evidence="2">
    <location>
        <begin position="92"/>
        <end position="111"/>
    </location>
</feature>
<dbReference type="Proteomes" id="UP000564677">
    <property type="component" value="Unassembled WGS sequence"/>
</dbReference>
<name>A0A7X5ZVG4_9SPHN</name>
<proteinExistence type="predicted"/>
<evidence type="ECO:0000313" key="4">
    <source>
        <dbReference type="Proteomes" id="UP000564677"/>
    </source>
</evidence>
<keyword evidence="4" id="KW-1185">Reference proteome</keyword>
<evidence type="ECO:0000256" key="2">
    <source>
        <dbReference type="SAM" id="Phobius"/>
    </source>
</evidence>
<keyword evidence="2" id="KW-0812">Transmembrane</keyword>
<sequence length="210" mass="23056">MHEIANTYAERSDGDGVAPPAALAPDPAPHAKPLSDLEIYNVFRDYIKHEDGLMNTRLSSFLSMNSFLIGFSVLVLGGMLSAASRMRPDTKLLALLALGTLVHAILAYIGYDAARLTRSSIQAATDSLKILREKGNIRLAAPIARGDFPHLTDARELSDREKAALERGSGIMRGFPRHMQRMWFIMGTTPVLVTGLAAYLWFGTAYLAYF</sequence>
<keyword evidence="2" id="KW-1133">Transmembrane helix</keyword>
<keyword evidence="2" id="KW-0472">Membrane</keyword>
<protein>
    <submittedName>
        <fullName evidence="3">Uncharacterized protein</fullName>
    </submittedName>
</protein>
<comment type="caution">
    <text evidence="3">The sequence shown here is derived from an EMBL/GenBank/DDBJ whole genome shotgun (WGS) entry which is preliminary data.</text>
</comment>
<evidence type="ECO:0000256" key="1">
    <source>
        <dbReference type="SAM" id="MobiDB-lite"/>
    </source>
</evidence>
<dbReference type="EMBL" id="JAASQV010000001">
    <property type="protein sequence ID" value="NIJ64393.1"/>
    <property type="molecule type" value="Genomic_DNA"/>
</dbReference>
<gene>
    <name evidence="3" type="ORF">FHR20_001324</name>
</gene>
<dbReference type="AlphaFoldDB" id="A0A7X5ZVG4"/>
<dbReference type="RefSeq" id="WP_167298752.1">
    <property type="nucleotide sequence ID" value="NZ_JAASQV010000001.1"/>
</dbReference>